<dbReference type="AlphaFoldDB" id="A0A2P5D1Y1"/>
<protein>
    <submittedName>
        <fullName evidence="2">Uncharacterized protein</fullName>
    </submittedName>
</protein>
<keyword evidence="3" id="KW-1185">Reference proteome</keyword>
<dbReference type="Proteomes" id="UP000237105">
    <property type="component" value="Unassembled WGS sequence"/>
</dbReference>
<evidence type="ECO:0000313" key="2">
    <source>
        <dbReference type="EMBL" id="PON67296.1"/>
    </source>
</evidence>
<sequence>MRVLLLVRPRQAPEDVAPRERLEIESRVRALSGDEDKLISIENYFQDNMHVEEEGQGRKPHQDHNFVSIKLHRMNPREAKKLVDQERKRKPQPLQMPPPQNDGAFWSRGVKVSVRRAVDPL</sequence>
<organism evidence="2 3">
    <name type="scientific">Parasponia andersonii</name>
    <name type="common">Sponia andersonii</name>
    <dbReference type="NCBI Taxonomy" id="3476"/>
    <lineage>
        <taxon>Eukaryota</taxon>
        <taxon>Viridiplantae</taxon>
        <taxon>Streptophyta</taxon>
        <taxon>Embryophyta</taxon>
        <taxon>Tracheophyta</taxon>
        <taxon>Spermatophyta</taxon>
        <taxon>Magnoliopsida</taxon>
        <taxon>eudicotyledons</taxon>
        <taxon>Gunneridae</taxon>
        <taxon>Pentapetalae</taxon>
        <taxon>rosids</taxon>
        <taxon>fabids</taxon>
        <taxon>Rosales</taxon>
        <taxon>Cannabaceae</taxon>
        <taxon>Parasponia</taxon>
    </lineage>
</organism>
<evidence type="ECO:0000256" key="1">
    <source>
        <dbReference type="SAM" id="MobiDB-lite"/>
    </source>
</evidence>
<gene>
    <name evidence="2" type="ORF">PanWU01x14_104710</name>
</gene>
<evidence type="ECO:0000313" key="3">
    <source>
        <dbReference type="Proteomes" id="UP000237105"/>
    </source>
</evidence>
<proteinExistence type="predicted"/>
<dbReference type="EMBL" id="JXTB01000073">
    <property type="protein sequence ID" value="PON67296.1"/>
    <property type="molecule type" value="Genomic_DNA"/>
</dbReference>
<reference evidence="3" key="1">
    <citation type="submission" date="2016-06" db="EMBL/GenBank/DDBJ databases">
        <title>Parallel loss of symbiosis genes in relatives of nitrogen-fixing non-legume Parasponia.</title>
        <authorList>
            <person name="Van Velzen R."/>
            <person name="Holmer R."/>
            <person name="Bu F."/>
            <person name="Rutten L."/>
            <person name="Van Zeijl A."/>
            <person name="Liu W."/>
            <person name="Santuari L."/>
            <person name="Cao Q."/>
            <person name="Sharma T."/>
            <person name="Shen D."/>
            <person name="Roswanjaya Y."/>
            <person name="Wardhani T."/>
            <person name="Kalhor M.S."/>
            <person name="Jansen J."/>
            <person name="Van den Hoogen J."/>
            <person name="Gungor B."/>
            <person name="Hartog M."/>
            <person name="Hontelez J."/>
            <person name="Verver J."/>
            <person name="Yang W.-C."/>
            <person name="Schijlen E."/>
            <person name="Repin R."/>
            <person name="Schilthuizen M."/>
            <person name="Schranz E."/>
            <person name="Heidstra R."/>
            <person name="Miyata K."/>
            <person name="Fedorova E."/>
            <person name="Kohlen W."/>
            <person name="Bisseling T."/>
            <person name="Smit S."/>
            <person name="Geurts R."/>
        </authorList>
    </citation>
    <scope>NUCLEOTIDE SEQUENCE [LARGE SCALE GENOMIC DNA]</scope>
    <source>
        <strain evidence="3">cv. WU1-14</strain>
    </source>
</reference>
<name>A0A2P5D1Y1_PARAD</name>
<feature type="compositionally biased region" description="Basic and acidic residues" evidence="1">
    <location>
        <begin position="75"/>
        <end position="87"/>
    </location>
</feature>
<feature type="compositionally biased region" description="Basic and acidic residues" evidence="1">
    <location>
        <begin position="51"/>
        <end position="64"/>
    </location>
</feature>
<comment type="caution">
    <text evidence="2">The sequence shown here is derived from an EMBL/GenBank/DDBJ whole genome shotgun (WGS) entry which is preliminary data.</text>
</comment>
<feature type="region of interest" description="Disordered" evidence="1">
    <location>
        <begin position="51"/>
        <end position="108"/>
    </location>
</feature>
<accession>A0A2P5D1Y1</accession>